<comment type="caution">
    <text evidence="1">The sequence shown here is derived from an EMBL/GenBank/DDBJ whole genome shotgun (WGS) entry which is preliminary data.</text>
</comment>
<dbReference type="Proteomes" id="UP001050975">
    <property type="component" value="Unassembled WGS sequence"/>
</dbReference>
<dbReference type="GO" id="GO:0016879">
    <property type="term" value="F:ligase activity, forming carbon-nitrogen bonds"/>
    <property type="evidence" value="ECO:0007669"/>
    <property type="project" value="TreeGrafter"/>
</dbReference>
<dbReference type="GO" id="GO:0005737">
    <property type="term" value="C:cytoplasm"/>
    <property type="evidence" value="ECO:0007669"/>
    <property type="project" value="TreeGrafter"/>
</dbReference>
<dbReference type="EMBL" id="BLAY01000129">
    <property type="protein sequence ID" value="GET41649.1"/>
    <property type="molecule type" value="Genomic_DNA"/>
</dbReference>
<dbReference type="PANTHER" id="PTHR21621:SF0">
    <property type="entry name" value="BETA-CITRYLGLUTAMATE SYNTHASE B-RELATED"/>
    <property type="match status" value="1"/>
</dbReference>
<dbReference type="Gene3D" id="3.30.470.20">
    <property type="entry name" value="ATP-grasp fold, B domain"/>
    <property type="match status" value="1"/>
</dbReference>
<evidence type="ECO:0000313" key="2">
    <source>
        <dbReference type="Proteomes" id="UP001050975"/>
    </source>
</evidence>
<dbReference type="NCBIfam" id="NF038074">
    <property type="entry name" value="fam_STM4014"/>
    <property type="match status" value="1"/>
</dbReference>
<gene>
    <name evidence="1" type="ORF">MiSe_64620</name>
</gene>
<reference evidence="1" key="1">
    <citation type="submission" date="2019-10" db="EMBL/GenBank/DDBJ databases">
        <title>Draft genome sequece of Microseira wollei NIES-4236.</title>
        <authorList>
            <person name="Yamaguchi H."/>
            <person name="Suzuki S."/>
            <person name="Kawachi M."/>
        </authorList>
    </citation>
    <scope>NUCLEOTIDE SEQUENCE</scope>
    <source>
        <strain evidence="1">NIES-4236</strain>
    </source>
</reference>
<evidence type="ECO:0008006" key="3">
    <source>
        <dbReference type="Google" id="ProtNLM"/>
    </source>
</evidence>
<keyword evidence="2" id="KW-1185">Reference proteome</keyword>
<dbReference type="SUPFAM" id="SSF56059">
    <property type="entry name" value="Glutathione synthetase ATP-binding domain-like"/>
    <property type="match status" value="1"/>
</dbReference>
<dbReference type="AlphaFoldDB" id="A0AAV3WL79"/>
<evidence type="ECO:0000313" key="1">
    <source>
        <dbReference type="EMBL" id="GET41649.1"/>
    </source>
</evidence>
<dbReference type="PANTHER" id="PTHR21621">
    <property type="entry name" value="RIBOSOMAL PROTEIN S6 MODIFICATION PROTEIN"/>
    <property type="match status" value="1"/>
</dbReference>
<dbReference type="InterPro" id="IPR047778">
    <property type="entry name" value="STM4014-like"/>
</dbReference>
<name>A0AAV3WL79_9CYAN</name>
<dbReference type="RefSeq" id="WP_226588119.1">
    <property type="nucleotide sequence ID" value="NZ_BLAY01000129.1"/>
</dbReference>
<protein>
    <recommendedName>
        <fullName evidence="3">ATP-grasp domain-containing protein</fullName>
    </recommendedName>
</protein>
<organism evidence="1 2">
    <name type="scientific">Microseira wollei NIES-4236</name>
    <dbReference type="NCBI Taxonomy" id="2530354"/>
    <lineage>
        <taxon>Bacteria</taxon>
        <taxon>Bacillati</taxon>
        <taxon>Cyanobacteriota</taxon>
        <taxon>Cyanophyceae</taxon>
        <taxon>Oscillatoriophycideae</taxon>
        <taxon>Aerosakkonematales</taxon>
        <taxon>Aerosakkonemataceae</taxon>
        <taxon>Microseira</taxon>
    </lineage>
</organism>
<proteinExistence type="predicted"/>
<sequence>MNNNPNQQKSLLREAEHRVTMHSMNKQRQEMLNFVTIANPENRRVGFFQQALEHFNLPPATIVNYADLIAGKDTLERFDAPNTIIRFDSPERNFEIDKAIIAAGADVSDDGQHQRISAADAMLLEFDKGRILYPRQWYLGWRYLLQQWEKQLRCPTMNHPPDIAAMFDKPLCHELFSCNGIPVARSLNPIRNYDELREQMRHKGCDRVFVKLSHGSAASGVVAYYTHPRGECAITTVERVRENGQTLLYNSRKIRQYTRREEVADIINILTAEGVQVEAWLPKAYLQGCQFDVRVVVIDGEAKHLVVRLGKSPMTNLHLGNERGDAEEFLSKVGPQNWQEMQRTCEAAAGLFPNSLYCGVDLLVAPDFKHHGILEINAFGDLLPGIFWHGLDTYTSEVKAMVNRFINVGCVSASVTHR</sequence>
<accession>A0AAV3WL79</accession>